<dbReference type="AlphaFoldDB" id="A0A5B7DHS8"/>
<protein>
    <submittedName>
        <fullName evidence="1">Uncharacterized protein</fullName>
    </submittedName>
</protein>
<sequence length="107" mass="11225">MLHCHGDSTISLTSSPSQPTQGHGCIFLPHALKNATVSPDTWYTSSIVGGTKPEPLLLLPGSALVPTAAPLYTADHTLQGTLDSFLYDDFLMSSVAPSGHAGTMCNR</sequence>
<evidence type="ECO:0000313" key="1">
    <source>
        <dbReference type="EMBL" id="MPC20928.1"/>
    </source>
</evidence>
<organism evidence="1 2">
    <name type="scientific">Portunus trituberculatus</name>
    <name type="common">Swimming crab</name>
    <name type="synonym">Neptunus trituberculatus</name>
    <dbReference type="NCBI Taxonomy" id="210409"/>
    <lineage>
        <taxon>Eukaryota</taxon>
        <taxon>Metazoa</taxon>
        <taxon>Ecdysozoa</taxon>
        <taxon>Arthropoda</taxon>
        <taxon>Crustacea</taxon>
        <taxon>Multicrustacea</taxon>
        <taxon>Malacostraca</taxon>
        <taxon>Eumalacostraca</taxon>
        <taxon>Eucarida</taxon>
        <taxon>Decapoda</taxon>
        <taxon>Pleocyemata</taxon>
        <taxon>Brachyura</taxon>
        <taxon>Eubrachyura</taxon>
        <taxon>Portunoidea</taxon>
        <taxon>Portunidae</taxon>
        <taxon>Portuninae</taxon>
        <taxon>Portunus</taxon>
    </lineage>
</organism>
<keyword evidence="2" id="KW-1185">Reference proteome</keyword>
<dbReference type="Proteomes" id="UP000324222">
    <property type="component" value="Unassembled WGS sequence"/>
</dbReference>
<dbReference type="EMBL" id="VSRR010000926">
    <property type="protein sequence ID" value="MPC20928.1"/>
    <property type="molecule type" value="Genomic_DNA"/>
</dbReference>
<gene>
    <name evidence="1" type="ORF">E2C01_013892</name>
</gene>
<evidence type="ECO:0000313" key="2">
    <source>
        <dbReference type="Proteomes" id="UP000324222"/>
    </source>
</evidence>
<proteinExistence type="predicted"/>
<comment type="caution">
    <text evidence="1">The sequence shown here is derived from an EMBL/GenBank/DDBJ whole genome shotgun (WGS) entry which is preliminary data.</text>
</comment>
<accession>A0A5B7DHS8</accession>
<name>A0A5B7DHS8_PORTR</name>
<reference evidence="1 2" key="1">
    <citation type="submission" date="2019-05" db="EMBL/GenBank/DDBJ databases">
        <title>Another draft genome of Portunus trituberculatus and its Hox gene families provides insights of decapod evolution.</title>
        <authorList>
            <person name="Jeong J.-H."/>
            <person name="Song I."/>
            <person name="Kim S."/>
            <person name="Choi T."/>
            <person name="Kim D."/>
            <person name="Ryu S."/>
            <person name="Kim W."/>
        </authorList>
    </citation>
    <scope>NUCLEOTIDE SEQUENCE [LARGE SCALE GENOMIC DNA]</scope>
    <source>
        <tissue evidence="1">Muscle</tissue>
    </source>
</reference>